<dbReference type="Pfam" id="PF00892">
    <property type="entry name" value="EamA"/>
    <property type="match status" value="2"/>
</dbReference>
<evidence type="ECO:0000256" key="5">
    <source>
        <dbReference type="ARBA" id="ARBA00023136"/>
    </source>
</evidence>
<evidence type="ECO:0000256" key="4">
    <source>
        <dbReference type="ARBA" id="ARBA00022989"/>
    </source>
</evidence>
<keyword evidence="4 6" id="KW-1133">Transmembrane helix</keyword>
<feature type="transmembrane region" description="Helical" evidence="6">
    <location>
        <begin position="215"/>
        <end position="236"/>
    </location>
</feature>
<reference evidence="8" key="1">
    <citation type="submission" date="2010-05" db="EMBL/GenBank/DDBJ databases">
        <authorList>
            <person name="Genoscope - CEA"/>
        </authorList>
    </citation>
    <scope>NUCLEOTIDE SEQUENCE</scope>
</reference>
<evidence type="ECO:0000313" key="11">
    <source>
        <dbReference type="EMBL" id="CBL87247.1"/>
    </source>
</evidence>
<dbReference type="PANTHER" id="PTHR32322">
    <property type="entry name" value="INNER MEMBRANE TRANSPORTER"/>
    <property type="match status" value="1"/>
</dbReference>
<dbReference type="EMBL" id="FQ032813">
    <property type="protein sequence ID" value="CBL87209.1"/>
    <property type="molecule type" value="Genomic_DNA"/>
</dbReference>
<feature type="transmembrane region" description="Helical" evidence="6">
    <location>
        <begin position="39"/>
        <end position="57"/>
    </location>
</feature>
<dbReference type="EMBL" id="FQ032810">
    <property type="protein sequence ID" value="CBL87161.1"/>
    <property type="molecule type" value="Genomic_DNA"/>
</dbReference>
<evidence type="ECO:0000256" key="3">
    <source>
        <dbReference type="ARBA" id="ARBA00022692"/>
    </source>
</evidence>
<keyword evidence="5 6" id="KW-0472">Membrane</keyword>
<evidence type="ECO:0000313" key="10">
    <source>
        <dbReference type="EMBL" id="CBL87209.1"/>
    </source>
</evidence>
<evidence type="ECO:0000256" key="2">
    <source>
        <dbReference type="ARBA" id="ARBA00022475"/>
    </source>
</evidence>
<dbReference type="EMBL" id="FQ032812">
    <property type="protein sequence ID" value="CBL87202.1"/>
    <property type="molecule type" value="Genomic_DNA"/>
</dbReference>
<evidence type="ECO:0000313" key="8">
    <source>
        <dbReference type="EMBL" id="CBL87161.1"/>
    </source>
</evidence>
<organism evidence="8">
    <name type="scientific">uncultured Sphingobacteriia bacterium</name>
    <dbReference type="NCBI Taxonomy" id="246143"/>
    <lineage>
        <taxon>Bacteria</taxon>
        <taxon>Pseudomonadati</taxon>
        <taxon>Bacteroidota</taxon>
        <taxon>Sphingobacteriia</taxon>
        <taxon>environmental samples</taxon>
    </lineage>
</organism>
<reference evidence="8" key="2">
    <citation type="journal article" date="2012" name="Environ. Microbiol.">
        <title>Genomic content of uncultured Bacteroidetes from contrasting oceanic provinces in the North Atlantic Ocean.</title>
        <authorList>
            <person name="Gomez-Pereira P.R."/>
            <person name="Schuler M."/>
            <person name="Fuchs B.M."/>
            <person name="Bennke C."/>
            <person name="Teeling H."/>
            <person name="Waldmann J."/>
            <person name="Richter M."/>
            <person name="Barbe V."/>
            <person name="Bataille E."/>
            <person name="Glockner F.O."/>
            <person name="Amann R."/>
        </authorList>
    </citation>
    <scope>NUCLEOTIDE SEQUENCE</scope>
</reference>
<dbReference type="SUPFAM" id="SSF103481">
    <property type="entry name" value="Multidrug resistance efflux transporter EmrE"/>
    <property type="match status" value="2"/>
</dbReference>
<dbReference type="InterPro" id="IPR000620">
    <property type="entry name" value="EamA_dom"/>
</dbReference>
<evidence type="ECO:0000256" key="1">
    <source>
        <dbReference type="ARBA" id="ARBA00004651"/>
    </source>
</evidence>
<dbReference type="AlphaFoldDB" id="F4MM20"/>
<feature type="domain" description="EamA" evidence="7">
    <location>
        <begin position="4"/>
        <end position="138"/>
    </location>
</feature>
<proteinExistence type="predicted"/>
<dbReference type="PANTHER" id="PTHR32322:SF18">
    <property type="entry name" value="S-ADENOSYLMETHIONINE_S-ADENOSYLHOMOCYSTEINE TRANSPORTER"/>
    <property type="match status" value="1"/>
</dbReference>
<gene>
    <name evidence="8" type="ORF">S3_858_0012</name>
    <name evidence="9" type="ORF">S3_891_0008</name>
    <name evidence="10" type="ORF">S3_892_0001</name>
    <name evidence="11" type="ORF">S3_893_0011</name>
</gene>
<feature type="transmembrane region" description="Helical" evidence="6">
    <location>
        <begin position="122"/>
        <end position="143"/>
    </location>
</feature>
<accession>F4MM20</accession>
<sequence length="296" mass="32984">MRLKAHLALLSVALIYGANYTIAKNVLDQDYLKPNGFILLRVISGFVLFTILHALFIKEKVDRKDFGLLAICGLFGIAINQLFFFKGLGATSPVHASLIMVVTPIIVLILSSIYLTERIRWWKVLGIIVGMIGAMLLITKGSSGNNSMSSSLGDLYILINATSYALYLVFAKNLMKKYHPFTVMKWIFSFGLIVVIPFGIGDLSGVVWRSFPIDIWVAIIYVLVFTTFFAYLLNAYALSTVNPTTASAYIYMQPLIASTIAILWYNDSLSSVKVLSGALIFIGVYMISLQKRKRNF</sequence>
<protein>
    <submittedName>
        <fullName evidence="8 9">Protein containing DUF6</fullName>
    </submittedName>
</protein>
<feature type="transmembrane region" description="Helical" evidence="6">
    <location>
        <begin position="248"/>
        <end position="265"/>
    </location>
</feature>
<feature type="transmembrane region" description="Helical" evidence="6">
    <location>
        <begin position="271"/>
        <end position="289"/>
    </location>
</feature>
<feature type="transmembrane region" description="Helical" evidence="6">
    <location>
        <begin position="66"/>
        <end position="84"/>
    </location>
</feature>
<evidence type="ECO:0000313" key="9">
    <source>
        <dbReference type="EMBL" id="CBL87202.1"/>
    </source>
</evidence>
<dbReference type="InterPro" id="IPR050638">
    <property type="entry name" value="AA-Vitamin_Transporters"/>
</dbReference>
<evidence type="ECO:0000259" key="7">
    <source>
        <dbReference type="Pfam" id="PF00892"/>
    </source>
</evidence>
<feature type="transmembrane region" description="Helical" evidence="6">
    <location>
        <begin position="96"/>
        <end position="115"/>
    </location>
</feature>
<feature type="transmembrane region" description="Helical" evidence="6">
    <location>
        <begin position="155"/>
        <end position="174"/>
    </location>
</feature>
<keyword evidence="2" id="KW-1003">Cell membrane</keyword>
<feature type="domain" description="EamA" evidence="7">
    <location>
        <begin position="152"/>
        <end position="288"/>
    </location>
</feature>
<dbReference type="InterPro" id="IPR037185">
    <property type="entry name" value="EmrE-like"/>
</dbReference>
<keyword evidence="3 6" id="KW-0812">Transmembrane</keyword>
<dbReference type="GO" id="GO:0005886">
    <property type="term" value="C:plasma membrane"/>
    <property type="evidence" value="ECO:0007669"/>
    <property type="project" value="UniProtKB-SubCell"/>
</dbReference>
<name>F4MM20_9BACT</name>
<dbReference type="EMBL" id="FQ032814">
    <property type="protein sequence ID" value="CBL87247.1"/>
    <property type="molecule type" value="Genomic_DNA"/>
</dbReference>
<evidence type="ECO:0000256" key="6">
    <source>
        <dbReference type="SAM" id="Phobius"/>
    </source>
</evidence>
<comment type="subcellular location">
    <subcellularLocation>
        <location evidence="1">Cell membrane</location>
        <topology evidence="1">Multi-pass membrane protein</topology>
    </subcellularLocation>
</comment>
<feature type="transmembrane region" description="Helical" evidence="6">
    <location>
        <begin position="186"/>
        <end position="209"/>
    </location>
</feature>